<evidence type="ECO:0000313" key="2">
    <source>
        <dbReference type="Proteomes" id="UP000593567"/>
    </source>
</evidence>
<dbReference type="Proteomes" id="UP000593567">
    <property type="component" value="Unassembled WGS sequence"/>
</dbReference>
<organism evidence="1 2">
    <name type="scientific">Bugula neritina</name>
    <name type="common">Brown bryozoan</name>
    <name type="synonym">Sertularia neritina</name>
    <dbReference type="NCBI Taxonomy" id="10212"/>
    <lineage>
        <taxon>Eukaryota</taxon>
        <taxon>Metazoa</taxon>
        <taxon>Spiralia</taxon>
        <taxon>Lophotrochozoa</taxon>
        <taxon>Bryozoa</taxon>
        <taxon>Gymnolaemata</taxon>
        <taxon>Cheilostomatida</taxon>
        <taxon>Flustrina</taxon>
        <taxon>Buguloidea</taxon>
        <taxon>Bugulidae</taxon>
        <taxon>Bugula</taxon>
    </lineage>
</organism>
<gene>
    <name evidence="1" type="ORF">EB796_005574</name>
</gene>
<proteinExistence type="predicted"/>
<evidence type="ECO:0000313" key="1">
    <source>
        <dbReference type="EMBL" id="KAF6036118.1"/>
    </source>
</evidence>
<accession>A0A7J7KES6</accession>
<dbReference type="EMBL" id="VXIV02000775">
    <property type="protein sequence ID" value="KAF6036118.1"/>
    <property type="molecule type" value="Genomic_DNA"/>
</dbReference>
<reference evidence="1" key="1">
    <citation type="submission" date="2020-06" db="EMBL/GenBank/DDBJ databases">
        <title>Draft genome of Bugula neritina, a colonial animal packing powerful symbionts and potential medicines.</title>
        <authorList>
            <person name="Rayko M."/>
        </authorList>
    </citation>
    <scope>NUCLEOTIDE SEQUENCE [LARGE SCALE GENOMIC DNA]</scope>
    <source>
        <strain evidence="1">Kwan_BN1</strain>
    </source>
</reference>
<sequence length="89" mass="9658">MASNISSQVPLTYSGTVRTVFCANPVCKSADRRQLTSFDSFKEDAPVKCESCGQLTCCINKRPFGKQAGLSLHLRRVHSGLYHAAVPAV</sequence>
<comment type="caution">
    <text evidence="1">The sequence shown here is derived from an EMBL/GenBank/DDBJ whole genome shotgun (WGS) entry which is preliminary data.</text>
</comment>
<name>A0A7J7KES6_BUGNE</name>
<dbReference type="AlphaFoldDB" id="A0A7J7KES6"/>
<protein>
    <submittedName>
        <fullName evidence="1">Uncharacterized protein</fullName>
    </submittedName>
</protein>
<keyword evidence="2" id="KW-1185">Reference proteome</keyword>